<proteinExistence type="predicted"/>
<evidence type="ECO:0000313" key="1">
    <source>
        <dbReference type="EMBL" id="CAB4162882.1"/>
    </source>
</evidence>
<dbReference type="EMBL" id="LR796734">
    <property type="protein sequence ID" value="CAB4162882.1"/>
    <property type="molecule type" value="Genomic_DNA"/>
</dbReference>
<accession>A0A6J5NVR9</accession>
<gene>
    <name evidence="1" type="ORF">UFOVP787_162</name>
</gene>
<name>A0A6J5NVR9_9CAUD</name>
<sequence length="65" mass="7827">MKNEHMLPVSVIDLVDKFNKAKNENEKLNYQFRIEAIRDYCDETIRTHLSSKPIDFSKNKRMVRK</sequence>
<protein>
    <submittedName>
        <fullName evidence="1">Uncharacterized protein</fullName>
    </submittedName>
</protein>
<reference evidence="1" key="1">
    <citation type="submission" date="2020-04" db="EMBL/GenBank/DDBJ databases">
        <authorList>
            <person name="Chiriac C."/>
            <person name="Salcher M."/>
            <person name="Ghai R."/>
            <person name="Kavagutti S V."/>
        </authorList>
    </citation>
    <scope>NUCLEOTIDE SEQUENCE</scope>
</reference>
<organism evidence="1">
    <name type="scientific">uncultured Caudovirales phage</name>
    <dbReference type="NCBI Taxonomy" id="2100421"/>
    <lineage>
        <taxon>Viruses</taxon>
        <taxon>Duplodnaviria</taxon>
        <taxon>Heunggongvirae</taxon>
        <taxon>Uroviricota</taxon>
        <taxon>Caudoviricetes</taxon>
        <taxon>Peduoviridae</taxon>
        <taxon>Maltschvirus</taxon>
        <taxon>Maltschvirus maltsch</taxon>
    </lineage>
</organism>